<accession>A0AAE1K8P5</accession>
<evidence type="ECO:0000313" key="3">
    <source>
        <dbReference type="Proteomes" id="UP001286313"/>
    </source>
</evidence>
<organism evidence="2 3">
    <name type="scientific">Petrolisthes cinctipes</name>
    <name type="common">Flat porcelain crab</name>
    <dbReference type="NCBI Taxonomy" id="88211"/>
    <lineage>
        <taxon>Eukaryota</taxon>
        <taxon>Metazoa</taxon>
        <taxon>Ecdysozoa</taxon>
        <taxon>Arthropoda</taxon>
        <taxon>Crustacea</taxon>
        <taxon>Multicrustacea</taxon>
        <taxon>Malacostraca</taxon>
        <taxon>Eumalacostraca</taxon>
        <taxon>Eucarida</taxon>
        <taxon>Decapoda</taxon>
        <taxon>Pleocyemata</taxon>
        <taxon>Anomura</taxon>
        <taxon>Galatheoidea</taxon>
        <taxon>Porcellanidae</taxon>
        <taxon>Petrolisthes</taxon>
    </lineage>
</organism>
<evidence type="ECO:0000256" key="1">
    <source>
        <dbReference type="SAM" id="MobiDB-lite"/>
    </source>
</evidence>
<dbReference type="EMBL" id="JAWQEG010003516">
    <property type="protein sequence ID" value="KAK3865853.1"/>
    <property type="molecule type" value="Genomic_DNA"/>
</dbReference>
<comment type="caution">
    <text evidence="2">The sequence shown here is derived from an EMBL/GenBank/DDBJ whole genome shotgun (WGS) entry which is preliminary data.</text>
</comment>
<gene>
    <name evidence="2" type="ORF">Pcinc_028570</name>
</gene>
<protein>
    <submittedName>
        <fullName evidence="2">Uncharacterized protein</fullName>
    </submittedName>
</protein>
<keyword evidence="3" id="KW-1185">Reference proteome</keyword>
<reference evidence="2" key="1">
    <citation type="submission" date="2023-10" db="EMBL/GenBank/DDBJ databases">
        <title>Genome assemblies of two species of porcelain crab, Petrolisthes cinctipes and Petrolisthes manimaculis (Anomura: Porcellanidae).</title>
        <authorList>
            <person name="Angst P."/>
        </authorList>
    </citation>
    <scope>NUCLEOTIDE SEQUENCE</scope>
    <source>
        <strain evidence="2">PB745_01</strain>
        <tissue evidence="2">Gill</tissue>
    </source>
</reference>
<evidence type="ECO:0000313" key="2">
    <source>
        <dbReference type="EMBL" id="KAK3865853.1"/>
    </source>
</evidence>
<dbReference type="Proteomes" id="UP001286313">
    <property type="component" value="Unassembled WGS sequence"/>
</dbReference>
<feature type="region of interest" description="Disordered" evidence="1">
    <location>
        <begin position="52"/>
        <end position="75"/>
    </location>
</feature>
<proteinExistence type="predicted"/>
<dbReference type="AlphaFoldDB" id="A0AAE1K8P5"/>
<feature type="compositionally biased region" description="Low complexity" evidence="1">
    <location>
        <begin position="59"/>
        <end position="75"/>
    </location>
</feature>
<sequence>MMVMESRGGVGYGGRDGAAKVILYRTMSENRGGNGRYNDRDEQPLLVLSALPSFPQHSTPPSETFPFTPDSSSQL</sequence>
<name>A0AAE1K8P5_PETCI</name>